<reference evidence="2 3" key="1">
    <citation type="submission" date="2024-02" db="EMBL/GenBank/DDBJ databases">
        <title>Discinaceae phylogenomics.</title>
        <authorList>
            <person name="Dirks A.C."/>
            <person name="James T.Y."/>
        </authorList>
    </citation>
    <scope>NUCLEOTIDE SEQUENCE [LARGE SCALE GENOMIC DNA]</scope>
    <source>
        <strain evidence="2 3">ACD0624</strain>
    </source>
</reference>
<dbReference type="Proteomes" id="UP001447188">
    <property type="component" value="Unassembled WGS sequence"/>
</dbReference>
<dbReference type="InterPro" id="IPR045992">
    <property type="entry name" value="DUF5948"/>
</dbReference>
<evidence type="ECO:0000313" key="2">
    <source>
        <dbReference type="EMBL" id="KAL0635725.1"/>
    </source>
</evidence>
<comment type="caution">
    <text evidence="2">The sequence shown here is derived from an EMBL/GenBank/DDBJ whole genome shotgun (WGS) entry which is preliminary data.</text>
</comment>
<keyword evidence="3" id="KW-1185">Reference proteome</keyword>
<proteinExistence type="predicted"/>
<feature type="signal peptide" evidence="1">
    <location>
        <begin position="1"/>
        <end position="20"/>
    </location>
</feature>
<evidence type="ECO:0008006" key="4">
    <source>
        <dbReference type="Google" id="ProtNLM"/>
    </source>
</evidence>
<evidence type="ECO:0000313" key="3">
    <source>
        <dbReference type="Proteomes" id="UP001447188"/>
    </source>
</evidence>
<evidence type="ECO:0000256" key="1">
    <source>
        <dbReference type="SAM" id="SignalP"/>
    </source>
</evidence>
<dbReference type="Pfam" id="PF19373">
    <property type="entry name" value="DUF5948"/>
    <property type="match status" value="1"/>
</dbReference>
<name>A0ABR3GIV4_9PEZI</name>
<accession>A0ABR3GIV4</accession>
<organism evidence="2 3">
    <name type="scientific">Discina gigas</name>
    <dbReference type="NCBI Taxonomy" id="1032678"/>
    <lineage>
        <taxon>Eukaryota</taxon>
        <taxon>Fungi</taxon>
        <taxon>Dikarya</taxon>
        <taxon>Ascomycota</taxon>
        <taxon>Pezizomycotina</taxon>
        <taxon>Pezizomycetes</taxon>
        <taxon>Pezizales</taxon>
        <taxon>Discinaceae</taxon>
        <taxon>Discina</taxon>
    </lineage>
</organism>
<sequence length="86" mass="9169">MRFSIVALVTPLLLAGSALAGYNCKCQVGDVQYDSLSEKCCNQLGGFNVYHGDQHHQCSNAFGSLDNGAFVRCCQGNGVSAAFCWT</sequence>
<feature type="chain" id="PRO_5045909621" description="Plethodontid modulating factor" evidence="1">
    <location>
        <begin position="21"/>
        <end position="86"/>
    </location>
</feature>
<keyword evidence="1" id="KW-0732">Signal</keyword>
<gene>
    <name evidence="2" type="ORF">Q9L58_005360</name>
</gene>
<protein>
    <recommendedName>
        <fullName evidence="4">Plethodontid modulating factor</fullName>
    </recommendedName>
</protein>
<dbReference type="EMBL" id="JBBBZM010000064">
    <property type="protein sequence ID" value="KAL0635725.1"/>
    <property type="molecule type" value="Genomic_DNA"/>
</dbReference>